<sequence length="572" mass="61719">MAPVIYTSPYPSVPLYDRSLFTHLLSVDRKGFVGHWPGNYPAFTDAKSGAGITRAQLRALALSLAYGIKHHPTARANRGDVALVFSPNSLSWAPVLFGCFAAGVRATLANSDYNSRELAYQYKDSGAYLIFTIAEKVPTVRQMFLETGVRDGEKRIVIMDSLAWAGGPGASTPTGLVGIDELLSLGSLTHEENFDGQGDETTLMCYSSGTTGQPKGVETTHNNLTAEVDIVQAGAPDAHGRNQLAILPLYHIYGVALQLLRSLRAGLHVVIMARFDLIEYCANIQKYNIYLSMVVPPVLVALARHPAVSKYDFSSLSIMMSGAAPLGADLVRQVKARLHGLGSKVFIMQGYGLTETSPVSHCYNPDHGEGDVGSIGPLLANLEARLVDEDGADAKAGKPGELWIRGPTVMKGYLNKPEATAGCMTPDGWFQTGDVAVRDAKTGYYTIVDRKKELIKYKGFQVPPAELESVLLSHPGVADAAVIGIYDEKEATELPRAYIVPASAEKDTAAFEKGVAQWIRTKVAKHKYLRGGVVVIDAIPKSAAGKILRRQLRDRAQEELKLSGGVPLKAKL</sequence>
<feature type="domain" description="AMP-binding enzyme C-terminal" evidence="4">
    <location>
        <begin position="466"/>
        <end position="546"/>
    </location>
</feature>
<evidence type="ECO:0000259" key="3">
    <source>
        <dbReference type="Pfam" id="PF00501"/>
    </source>
</evidence>
<evidence type="ECO:0000313" key="6">
    <source>
        <dbReference type="Proteomes" id="UP000054007"/>
    </source>
</evidence>
<proteinExistence type="inferred from homology"/>
<name>A0A0D7BCI6_9AGAR</name>
<evidence type="ECO:0000313" key="5">
    <source>
        <dbReference type="EMBL" id="KIY68232.1"/>
    </source>
</evidence>
<dbReference type="AlphaFoldDB" id="A0A0D7BCI6"/>
<protein>
    <submittedName>
        <fullName evidence="5">AMP binding protein</fullName>
    </submittedName>
</protein>
<dbReference type="OrthoDB" id="1898221at2759"/>
<dbReference type="PROSITE" id="PS00455">
    <property type="entry name" value="AMP_BINDING"/>
    <property type="match status" value="1"/>
</dbReference>
<dbReference type="Pfam" id="PF13193">
    <property type="entry name" value="AMP-binding_C"/>
    <property type="match status" value="1"/>
</dbReference>
<comment type="similarity">
    <text evidence="1">Belongs to the ATP-dependent AMP-binding enzyme family.</text>
</comment>
<dbReference type="InterPro" id="IPR042099">
    <property type="entry name" value="ANL_N_sf"/>
</dbReference>
<dbReference type="Proteomes" id="UP000054007">
    <property type="component" value="Unassembled WGS sequence"/>
</dbReference>
<gene>
    <name evidence="5" type="ORF">CYLTODRAFT_395733</name>
</gene>
<accession>A0A0D7BCI6</accession>
<dbReference type="FunFam" id="3.30.300.30:FF:000007">
    <property type="entry name" value="4-coumarate--CoA ligase 2"/>
    <property type="match status" value="1"/>
</dbReference>
<organism evidence="5 6">
    <name type="scientific">Cylindrobasidium torrendii FP15055 ss-10</name>
    <dbReference type="NCBI Taxonomy" id="1314674"/>
    <lineage>
        <taxon>Eukaryota</taxon>
        <taxon>Fungi</taxon>
        <taxon>Dikarya</taxon>
        <taxon>Basidiomycota</taxon>
        <taxon>Agaricomycotina</taxon>
        <taxon>Agaricomycetes</taxon>
        <taxon>Agaricomycetidae</taxon>
        <taxon>Agaricales</taxon>
        <taxon>Marasmiineae</taxon>
        <taxon>Physalacriaceae</taxon>
        <taxon>Cylindrobasidium</taxon>
    </lineage>
</organism>
<dbReference type="SUPFAM" id="SSF56801">
    <property type="entry name" value="Acetyl-CoA synthetase-like"/>
    <property type="match status" value="1"/>
</dbReference>
<dbReference type="PANTHER" id="PTHR24096">
    <property type="entry name" value="LONG-CHAIN-FATTY-ACID--COA LIGASE"/>
    <property type="match status" value="1"/>
</dbReference>
<dbReference type="InterPro" id="IPR020845">
    <property type="entry name" value="AMP-binding_CS"/>
</dbReference>
<dbReference type="Gene3D" id="3.30.300.30">
    <property type="match status" value="1"/>
</dbReference>
<dbReference type="InterPro" id="IPR045851">
    <property type="entry name" value="AMP-bd_C_sf"/>
</dbReference>
<reference evidence="5 6" key="1">
    <citation type="journal article" date="2015" name="Fungal Genet. Biol.">
        <title>Evolution of novel wood decay mechanisms in Agaricales revealed by the genome sequences of Fistulina hepatica and Cylindrobasidium torrendii.</title>
        <authorList>
            <person name="Floudas D."/>
            <person name="Held B.W."/>
            <person name="Riley R."/>
            <person name="Nagy L.G."/>
            <person name="Koehler G."/>
            <person name="Ransdell A.S."/>
            <person name="Younus H."/>
            <person name="Chow J."/>
            <person name="Chiniquy J."/>
            <person name="Lipzen A."/>
            <person name="Tritt A."/>
            <person name="Sun H."/>
            <person name="Haridas S."/>
            <person name="LaButti K."/>
            <person name="Ohm R.A."/>
            <person name="Kues U."/>
            <person name="Blanchette R.A."/>
            <person name="Grigoriev I.V."/>
            <person name="Minto R.E."/>
            <person name="Hibbett D.S."/>
        </authorList>
    </citation>
    <scope>NUCLEOTIDE SEQUENCE [LARGE SCALE GENOMIC DNA]</scope>
    <source>
        <strain evidence="5 6">FP15055 ss-10</strain>
    </source>
</reference>
<evidence type="ECO:0000259" key="4">
    <source>
        <dbReference type="Pfam" id="PF13193"/>
    </source>
</evidence>
<dbReference type="InterPro" id="IPR025110">
    <property type="entry name" value="AMP-bd_C"/>
</dbReference>
<dbReference type="CDD" id="cd05911">
    <property type="entry name" value="Firefly_Luc_like"/>
    <property type="match status" value="1"/>
</dbReference>
<evidence type="ECO:0000256" key="2">
    <source>
        <dbReference type="ARBA" id="ARBA00022598"/>
    </source>
</evidence>
<keyword evidence="6" id="KW-1185">Reference proteome</keyword>
<evidence type="ECO:0000256" key="1">
    <source>
        <dbReference type="ARBA" id="ARBA00006432"/>
    </source>
</evidence>
<dbReference type="PANTHER" id="PTHR24096:SF149">
    <property type="entry name" value="AMP-BINDING DOMAIN-CONTAINING PROTEIN-RELATED"/>
    <property type="match status" value="1"/>
</dbReference>
<dbReference type="EMBL" id="KN880507">
    <property type="protein sequence ID" value="KIY68232.1"/>
    <property type="molecule type" value="Genomic_DNA"/>
</dbReference>
<dbReference type="InterPro" id="IPR000873">
    <property type="entry name" value="AMP-dep_synth/lig_dom"/>
</dbReference>
<dbReference type="Pfam" id="PF00501">
    <property type="entry name" value="AMP-binding"/>
    <property type="match status" value="1"/>
</dbReference>
<dbReference type="STRING" id="1314674.A0A0D7BCI6"/>
<keyword evidence="2" id="KW-0436">Ligase</keyword>
<dbReference type="GO" id="GO:0016405">
    <property type="term" value="F:CoA-ligase activity"/>
    <property type="evidence" value="ECO:0007669"/>
    <property type="project" value="TreeGrafter"/>
</dbReference>
<feature type="domain" description="AMP-dependent synthetase/ligase" evidence="3">
    <location>
        <begin position="36"/>
        <end position="414"/>
    </location>
</feature>
<dbReference type="Gene3D" id="3.40.50.12780">
    <property type="entry name" value="N-terminal domain of ligase-like"/>
    <property type="match status" value="1"/>
</dbReference>